<organism evidence="2 3">
    <name type="scientific">Microbacterium testaceum</name>
    <name type="common">Aureobacterium testaceum</name>
    <name type="synonym">Brevibacterium testaceum</name>
    <dbReference type="NCBI Taxonomy" id="2033"/>
    <lineage>
        <taxon>Bacteria</taxon>
        <taxon>Bacillati</taxon>
        <taxon>Actinomycetota</taxon>
        <taxon>Actinomycetes</taxon>
        <taxon>Micrococcales</taxon>
        <taxon>Microbacteriaceae</taxon>
        <taxon>Microbacterium</taxon>
    </lineage>
</organism>
<dbReference type="EMBL" id="LDRT01000085">
    <property type="protein sequence ID" value="KTR93416.1"/>
    <property type="molecule type" value="Genomic_DNA"/>
</dbReference>
<dbReference type="InterPro" id="IPR023485">
    <property type="entry name" value="Ptyr_pPase"/>
</dbReference>
<dbReference type="SMART" id="SM00226">
    <property type="entry name" value="LMWPc"/>
    <property type="match status" value="1"/>
</dbReference>
<sequence>MSSDRLPTTPHIIVVCTANAIRSPFVENLLRTRLAGRGVQGIELESAGTAARPGHPAEEGARTLAHAYGFSLDTHRTRLLSERMLSMRTTILCAERAHRRTVLGMRPDLVGGVFTIREFARLLDASHPTVALDTWPTILSKVASARRSDRHVSQSEDDIIDPIGQDASVWAEFEQHAASAVEVIVGAVSGLASPAPGRGVHAAPMTRREYRAAATRVGAPRAHP</sequence>
<evidence type="ECO:0000313" key="2">
    <source>
        <dbReference type="EMBL" id="KTR93416.1"/>
    </source>
</evidence>
<feature type="domain" description="Phosphotyrosine protein phosphatase I" evidence="1">
    <location>
        <begin position="10"/>
        <end position="187"/>
    </location>
</feature>
<name>A0A147EV94_MICTE</name>
<dbReference type="SUPFAM" id="SSF52788">
    <property type="entry name" value="Phosphotyrosine protein phosphatases I"/>
    <property type="match status" value="1"/>
</dbReference>
<dbReference type="RefSeq" id="WP_058624388.1">
    <property type="nucleotide sequence ID" value="NZ_LDRT01000085.1"/>
</dbReference>
<protein>
    <recommendedName>
        <fullName evidence="1">Phosphotyrosine protein phosphatase I domain-containing protein</fullName>
    </recommendedName>
</protein>
<evidence type="ECO:0000313" key="3">
    <source>
        <dbReference type="Proteomes" id="UP000075025"/>
    </source>
</evidence>
<proteinExistence type="predicted"/>
<accession>A0A147EV94</accession>
<dbReference type="Proteomes" id="UP000075025">
    <property type="component" value="Unassembled WGS sequence"/>
</dbReference>
<dbReference type="Gene3D" id="3.40.50.2300">
    <property type="match status" value="1"/>
</dbReference>
<dbReference type="Pfam" id="PF01451">
    <property type="entry name" value="LMWPc"/>
    <property type="match status" value="1"/>
</dbReference>
<dbReference type="PATRIC" id="fig|2033.6.peg.3815"/>
<reference evidence="2 3" key="1">
    <citation type="journal article" date="2016" name="Front. Microbiol.">
        <title>Genomic Resource of Rice Seed Associated Bacteria.</title>
        <authorList>
            <person name="Midha S."/>
            <person name="Bansal K."/>
            <person name="Sharma S."/>
            <person name="Kumar N."/>
            <person name="Patil P.P."/>
            <person name="Chaudhry V."/>
            <person name="Patil P.B."/>
        </authorList>
    </citation>
    <scope>NUCLEOTIDE SEQUENCE [LARGE SCALE GENOMIC DNA]</scope>
    <source>
        <strain evidence="2 3">NS220</strain>
    </source>
</reference>
<comment type="caution">
    <text evidence="2">The sequence shown here is derived from an EMBL/GenBank/DDBJ whole genome shotgun (WGS) entry which is preliminary data.</text>
</comment>
<dbReference type="InterPro" id="IPR036196">
    <property type="entry name" value="Ptyr_pPase_sf"/>
</dbReference>
<gene>
    <name evidence="2" type="ORF">NS220_12590</name>
</gene>
<dbReference type="OrthoDB" id="9784339at2"/>
<evidence type="ECO:0000259" key="1">
    <source>
        <dbReference type="SMART" id="SM00226"/>
    </source>
</evidence>
<dbReference type="AlphaFoldDB" id="A0A147EV94"/>